<dbReference type="PROSITE" id="PS50072">
    <property type="entry name" value="CSA_PPIASE_2"/>
    <property type="match status" value="1"/>
</dbReference>
<dbReference type="SMART" id="SM00320">
    <property type="entry name" value="WD40"/>
    <property type="match status" value="4"/>
</dbReference>
<feature type="repeat" description="WD" evidence="7">
    <location>
        <begin position="65"/>
        <end position="97"/>
    </location>
</feature>
<keyword evidence="3 7" id="KW-0853">WD repeat</keyword>
<dbReference type="PROSITE" id="PS50294">
    <property type="entry name" value="WD_REPEATS_REGION"/>
    <property type="match status" value="1"/>
</dbReference>
<feature type="repeat" description="WD" evidence="7">
    <location>
        <begin position="109"/>
        <end position="150"/>
    </location>
</feature>
<keyword evidence="9" id="KW-0812">Transmembrane</keyword>
<dbReference type="Pfam" id="PF00400">
    <property type="entry name" value="WD40"/>
    <property type="match status" value="2"/>
</dbReference>
<proteinExistence type="predicted"/>
<dbReference type="Pfam" id="PF00160">
    <property type="entry name" value="Pro_isomerase"/>
    <property type="match status" value="1"/>
</dbReference>
<dbReference type="InterPro" id="IPR036322">
    <property type="entry name" value="WD40_repeat_dom_sf"/>
</dbReference>
<dbReference type="EMBL" id="LHPF02000003">
    <property type="protein sequence ID" value="PSC74924.1"/>
    <property type="molecule type" value="Genomic_DNA"/>
</dbReference>
<dbReference type="InterPro" id="IPR015943">
    <property type="entry name" value="WD40/YVTN_repeat-like_dom_sf"/>
</dbReference>
<dbReference type="PANTHER" id="PTHR45625">
    <property type="entry name" value="PEPTIDYL-PROLYL CIS-TRANS ISOMERASE-RELATED"/>
    <property type="match status" value="1"/>
</dbReference>
<dbReference type="GO" id="GO:0005634">
    <property type="term" value="C:nucleus"/>
    <property type="evidence" value="ECO:0007669"/>
    <property type="project" value="UniProtKB-ARBA"/>
</dbReference>
<evidence type="ECO:0000259" key="10">
    <source>
        <dbReference type="PROSITE" id="PS50072"/>
    </source>
</evidence>
<dbReference type="InterPro" id="IPR001680">
    <property type="entry name" value="WD40_rpt"/>
</dbReference>
<keyword evidence="9" id="KW-1133">Transmembrane helix</keyword>
<evidence type="ECO:0000256" key="5">
    <source>
        <dbReference type="ARBA" id="ARBA00023110"/>
    </source>
</evidence>
<dbReference type="GO" id="GO:0003755">
    <property type="term" value="F:peptidyl-prolyl cis-trans isomerase activity"/>
    <property type="evidence" value="ECO:0007669"/>
    <property type="project" value="UniProtKB-KW"/>
</dbReference>
<evidence type="ECO:0000256" key="8">
    <source>
        <dbReference type="SAM" id="MobiDB-lite"/>
    </source>
</evidence>
<evidence type="ECO:0000256" key="3">
    <source>
        <dbReference type="ARBA" id="ARBA00022574"/>
    </source>
</evidence>
<comment type="caution">
    <text evidence="11">The sequence shown here is derived from an EMBL/GenBank/DDBJ whole genome shotgun (WGS) entry which is preliminary data.</text>
</comment>
<comment type="catalytic activity">
    <reaction evidence="1">
        <text>[protein]-peptidylproline (omega=180) = [protein]-peptidylproline (omega=0)</text>
        <dbReference type="Rhea" id="RHEA:16237"/>
        <dbReference type="Rhea" id="RHEA-COMP:10747"/>
        <dbReference type="Rhea" id="RHEA-COMP:10748"/>
        <dbReference type="ChEBI" id="CHEBI:83833"/>
        <dbReference type="ChEBI" id="CHEBI:83834"/>
        <dbReference type="EC" id="5.2.1.8"/>
    </reaction>
</comment>
<dbReference type="PROSITE" id="PS50082">
    <property type="entry name" value="WD_REPEATS_2"/>
    <property type="match status" value="2"/>
</dbReference>
<dbReference type="Gene3D" id="2.40.100.10">
    <property type="entry name" value="Cyclophilin-like"/>
    <property type="match status" value="1"/>
</dbReference>
<evidence type="ECO:0000313" key="11">
    <source>
        <dbReference type="EMBL" id="PSC74924.1"/>
    </source>
</evidence>
<feature type="transmembrane region" description="Helical" evidence="9">
    <location>
        <begin position="773"/>
        <end position="792"/>
    </location>
</feature>
<name>A0A2P6VLG2_9CHLO</name>
<evidence type="ECO:0000313" key="12">
    <source>
        <dbReference type="Proteomes" id="UP000239649"/>
    </source>
</evidence>
<dbReference type="SUPFAM" id="SSF50891">
    <property type="entry name" value="Cyclophilin-like"/>
    <property type="match status" value="1"/>
</dbReference>
<dbReference type="AlphaFoldDB" id="A0A2P6VLG2"/>
<dbReference type="PANTHER" id="PTHR45625:SF4">
    <property type="entry name" value="PEPTIDYLPROLYL ISOMERASE DOMAIN AND WD REPEAT-CONTAINING PROTEIN 1"/>
    <property type="match status" value="1"/>
</dbReference>
<dbReference type="OrthoDB" id="10264753at2759"/>
<feature type="region of interest" description="Disordered" evidence="8">
    <location>
        <begin position="1"/>
        <end position="38"/>
    </location>
</feature>
<keyword evidence="9" id="KW-0472">Membrane</keyword>
<evidence type="ECO:0000256" key="2">
    <source>
        <dbReference type="ARBA" id="ARBA00013194"/>
    </source>
</evidence>
<keyword evidence="4" id="KW-0677">Repeat</keyword>
<evidence type="ECO:0000256" key="9">
    <source>
        <dbReference type="SAM" id="Phobius"/>
    </source>
</evidence>
<keyword evidence="5" id="KW-0697">Rotamase</keyword>
<dbReference type="CDD" id="cd01927">
    <property type="entry name" value="cyclophilin_WD40"/>
    <property type="match status" value="1"/>
</dbReference>
<organism evidence="11 12">
    <name type="scientific">Micractinium conductrix</name>
    <dbReference type="NCBI Taxonomy" id="554055"/>
    <lineage>
        <taxon>Eukaryota</taxon>
        <taxon>Viridiplantae</taxon>
        <taxon>Chlorophyta</taxon>
        <taxon>core chlorophytes</taxon>
        <taxon>Trebouxiophyceae</taxon>
        <taxon>Chlorellales</taxon>
        <taxon>Chlorellaceae</taxon>
        <taxon>Chlorella clade</taxon>
        <taxon>Micractinium</taxon>
    </lineage>
</organism>
<gene>
    <name evidence="11" type="ORF">C2E20_2070</name>
</gene>
<evidence type="ECO:0000256" key="6">
    <source>
        <dbReference type="ARBA" id="ARBA00023235"/>
    </source>
</evidence>
<evidence type="ECO:0000256" key="1">
    <source>
        <dbReference type="ARBA" id="ARBA00000971"/>
    </source>
</evidence>
<evidence type="ECO:0000256" key="7">
    <source>
        <dbReference type="PROSITE-ProRule" id="PRU00221"/>
    </source>
</evidence>
<reference evidence="11 12" key="1">
    <citation type="journal article" date="2018" name="Plant J.">
        <title>Genome sequences of Chlorella sorokiniana UTEX 1602 and Micractinium conductrix SAG 241.80: implications to maltose excretion by a green alga.</title>
        <authorList>
            <person name="Arriola M.B."/>
            <person name="Velmurugan N."/>
            <person name="Zhang Y."/>
            <person name="Plunkett M.H."/>
            <person name="Hondzo H."/>
            <person name="Barney B.M."/>
        </authorList>
    </citation>
    <scope>NUCLEOTIDE SEQUENCE [LARGE SCALE GENOMIC DNA]</scope>
    <source>
        <strain evidence="11 12">SAG 241.80</strain>
    </source>
</reference>
<feature type="transmembrane region" description="Helical" evidence="9">
    <location>
        <begin position="804"/>
        <end position="835"/>
    </location>
</feature>
<sequence length="940" mass="101147">MSDAPGQPGLTEEQEAGPPLPPPGADDEEDADVGPALPKAKKRKVLEYEAQYLAALPLSDMYEKSYMHRDTVTRVAVAQGTDFFITASADGHIKFWKKQPQGVEFAKHYKAHLGPVTGLAVSADGTLCASISTDRTAKVFDVASFDMIAMLRLPFVPGCVEWCFRPGDAKAKLAVSDSGSGAIRIYDLRSGSEEPLDELPSLHSAAVTAMRYNEPANTVISTDAKGMIEYWSAESYRQPQEEVQFTYKLDTDLFALAKEKTSAHSLDVSKDGSKFVAVSEDRKVRVFRFATGKLHRAYDESLAAANDLQRSDSELYKLDPIDYGRRVAIEKELAADPEAPKPNAVFDESGDFLLYATLLGIKVVNLVTNRVVKIIGKVENTERFLSIALYQGIPKRSKRLPAGPDAKLPQPDPTLLCCAFQKQRLFLFSQREPTESEDTAGMRDVYNERPVGEAAAAIEGGGGGAVGPAGPELPRGAVIHTNKGDIWLKLFSDECPKTVENFTTHAKDGYYDGIIFHRVIKGFMLQTGDPLGNGTGGESIWGGEFPDEIRRNLRHDRPFTLSMANAGPGTNGSQFFITTVPTPWLDGKHTVFGRVVKGMDVVVAIEKVKTHPKSDKPLEDVRMLNIEDGADSGALLRSRPSGGPILEQAPDGSWLQTVHLRGFAPPGWEGLRQAFQRQVVTIECPSSPEFNVTASSWRQEGGRHAGAVFEWTASKRCRADRHQPCTIGVGAVGDSLLLLRQPGSSGKQGKERAGTTGSGEAAPEPCVLTVKAGTSPALLVSCAVGVALLLRGGRWARHRVAVSLIRFFLVVGPMLSALMGAIMLGSLAVVSTLWLEALLGMLPPELQPPPEMKGAAVVALAAAAGTATGLSLIFACLAMQLRSGAAAAAPWVTQLLGAALISSNSEPLNWTLRAACLAWLLGERLARRQAPPAGAARRNI</sequence>
<dbReference type="STRING" id="554055.A0A2P6VLG2"/>
<dbReference type="FunFam" id="2.40.100.10:FF:000003">
    <property type="entry name" value="Peptidylprolyl isomerase domain and WD repeat-containing 1"/>
    <property type="match status" value="1"/>
</dbReference>
<feature type="domain" description="PPIase cyclophilin-type" evidence="10">
    <location>
        <begin position="480"/>
        <end position="628"/>
    </location>
</feature>
<accession>A0A2P6VLG2</accession>
<keyword evidence="12" id="KW-1185">Reference proteome</keyword>
<dbReference type="Gene3D" id="2.130.10.10">
    <property type="entry name" value="YVTN repeat-like/Quinoprotein amine dehydrogenase"/>
    <property type="match status" value="1"/>
</dbReference>
<dbReference type="PRINTS" id="PR00153">
    <property type="entry name" value="CSAPPISMRASE"/>
</dbReference>
<dbReference type="Proteomes" id="UP000239649">
    <property type="component" value="Unassembled WGS sequence"/>
</dbReference>
<dbReference type="InterPro" id="IPR044666">
    <property type="entry name" value="Cyclophilin_A-like"/>
</dbReference>
<dbReference type="EC" id="5.2.1.8" evidence="2"/>
<dbReference type="InterPro" id="IPR029000">
    <property type="entry name" value="Cyclophilin-like_dom_sf"/>
</dbReference>
<keyword evidence="6 11" id="KW-0413">Isomerase</keyword>
<protein>
    <recommendedName>
        <fullName evidence="2">peptidylprolyl isomerase</fullName>
        <ecNumber evidence="2">5.2.1.8</ecNumber>
    </recommendedName>
</protein>
<dbReference type="InterPro" id="IPR002130">
    <property type="entry name" value="Cyclophilin-type_PPIase_dom"/>
</dbReference>
<evidence type="ECO:0000256" key="4">
    <source>
        <dbReference type="ARBA" id="ARBA00022737"/>
    </source>
</evidence>
<dbReference type="SUPFAM" id="SSF50978">
    <property type="entry name" value="WD40 repeat-like"/>
    <property type="match status" value="1"/>
</dbReference>
<feature type="transmembrane region" description="Helical" evidence="9">
    <location>
        <begin position="855"/>
        <end position="877"/>
    </location>
</feature>